<dbReference type="PANTHER" id="PTHR14995">
    <property type="entry name" value="AMNIONLESS"/>
    <property type="match status" value="1"/>
</dbReference>
<evidence type="ECO:0000256" key="6">
    <source>
        <dbReference type="ARBA" id="ARBA00022729"/>
    </source>
</evidence>
<dbReference type="AlphaFoldDB" id="A0A8J6F7T8"/>
<keyword evidence="8 10" id="KW-1133">Transmembrane helix</keyword>
<dbReference type="InterPro" id="IPR026112">
    <property type="entry name" value="AMN"/>
</dbReference>
<reference evidence="11" key="1">
    <citation type="thesis" date="2020" institute="ProQuest LLC" country="789 East Eisenhower Parkway, Ann Arbor, MI, USA">
        <title>Comparative Genomics and Chromosome Evolution.</title>
        <authorList>
            <person name="Mudd A.B."/>
        </authorList>
    </citation>
    <scope>NUCLEOTIDE SEQUENCE</scope>
    <source>
        <strain evidence="11">HN-11 Male</strain>
        <tissue evidence="11">Kidney and liver</tissue>
    </source>
</reference>
<evidence type="ECO:0000256" key="8">
    <source>
        <dbReference type="ARBA" id="ARBA00022989"/>
    </source>
</evidence>
<feature type="transmembrane region" description="Helical" evidence="10">
    <location>
        <begin position="347"/>
        <end position="371"/>
    </location>
</feature>
<organism evidence="11 12">
    <name type="scientific">Eleutherodactylus coqui</name>
    <name type="common">Puerto Rican coqui</name>
    <dbReference type="NCBI Taxonomy" id="57060"/>
    <lineage>
        <taxon>Eukaryota</taxon>
        <taxon>Metazoa</taxon>
        <taxon>Chordata</taxon>
        <taxon>Craniata</taxon>
        <taxon>Vertebrata</taxon>
        <taxon>Euteleostomi</taxon>
        <taxon>Amphibia</taxon>
        <taxon>Batrachia</taxon>
        <taxon>Anura</taxon>
        <taxon>Neobatrachia</taxon>
        <taxon>Hyloidea</taxon>
        <taxon>Eleutherodactylidae</taxon>
        <taxon>Eleutherodactylinae</taxon>
        <taxon>Eleutherodactylus</taxon>
        <taxon>Eleutherodactylus</taxon>
    </lineage>
</organism>
<keyword evidence="3" id="KW-0813">Transport</keyword>
<dbReference type="EMBL" id="WNTK01000006">
    <property type="protein sequence ID" value="KAG9481860.1"/>
    <property type="molecule type" value="Genomic_DNA"/>
</dbReference>
<keyword evidence="4" id="KW-1003">Cell membrane</keyword>
<evidence type="ECO:0000256" key="4">
    <source>
        <dbReference type="ARBA" id="ARBA00022475"/>
    </source>
</evidence>
<evidence type="ECO:0000256" key="10">
    <source>
        <dbReference type="SAM" id="Phobius"/>
    </source>
</evidence>
<evidence type="ECO:0000256" key="3">
    <source>
        <dbReference type="ARBA" id="ARBA00022448"/>
    </source>
</evidence>
<evidence type="ECO:0000313" key="12">
    <source>
        <dbReference type="Proteomes" id="UP000770717"/>
    </source>
</evidence>
<evidence type="ECO:0000256" key="9">
    <source>
        <dbReference type="ARBA" id="ARBA00023136"/>
    </source>
</evidence>
<feature type="non-terminal residue" evidence="11">
    <location>
        <position position="445"/>
    </location>
</feature>
<dbReference type="PANTHER" id="PTHR14995:SF2">
    <property type="entry name" value="PROTEIN AMNIONLESS"/>
    <property type="match status" value="1"/>
</dbReference>
<keyword evidence="12" id="KW-1185">Reference proteome</keyword>
<keyword evidence="6" id="KW-0732">Signal</keyword>
<evidence type="ECO:0000256" key="7">
    <source>
        <dbReference type="ARBA" id="ARBA00022927"/>
    </source>
</evidence>
<evidence type="ECO:0000256" key="2">
    <source>
        <dbReference type="ARBA" id="ARBA00021200"/>
    </source>
</evidence>
<dbReference type="GO" id="GO:0016324">
    <property type="term" value="C:apical plasma membrane"/>
    <property type="evidence" value="ECO:0007669"/>
    <property type="project" value="TreeGrafter"/>
</dbReference>
<accession>A0A8J6F7T8</accession>
<keyword evidence="9 10" id="KW-0472">Membrane</keyword>
<keyword evidence="7" id="KW-0653">Protein transport</keyword>
<dbReference type="Proteomes" id="UP000770717">
    <property type="component" value="Unassembled WGS sequence"/>
</dbReference>
<gene>
    <name evidence="11" type="ORF">GDO78_010865</name>
</gene>
<comment type="caution">
    <text evidence="11">The sequence shown here is derived from an EMBL/GenBank/DDBJ whole genome shotgun (WGS) entry which is preliminary data.</text>
</comment>
<evidence type="ECO:0000256" key="5">
    <source>
        <dbReference type="ARBA" id="ARBA00022692"/>
    </source>
</evidence>
<protein>
    <recommendedName>
        <fullName evidence="2">Protein amnionless</fullName>
    </recommendedName>
</protein>
<dbReference type="OrthoDB" id="10067964at2759"/>
<sequence>AVSEAIYKRWIPNTNFENASNWNERRVPCSQDTAMFPRDKTGVGKHCFKATLQAKLIHYVTPSAGFEGGTHINFHDAERHEWFDPTLWSSAQSTDDLEIGRFLFSVDAEHVPCLYDDVIFSPETSFRVDLKETGSEVQLRSISVLGKKFTNNADFSQYLKSPTGKLQFPGPVQPQIMNLRCQDDTGCLCGNDEMLQEICSARLQYSGNKCPEVTCASPLQPIGHCCGICGVIISLEYFSAFNLETYRNRLIHTFLSLNKYSSIKLAISKVQSSLPILSSMRFGKNLKIQIVLIDGKEGSLAGSDALQLGYDIMADIETQGESFGITKAEMEFATGSITSPQTAPMSAAAISGIVIGTFLGLSLLAASYFLYKLDACRLQYFRFFHFWNNGSRMEDDEPVGHGGFDNVIYEPAAENKQAVTGGEEDLKAGTGFQFDNPVFDSNFDA</sequence>
<evidence type="ECO:0000313" key="11">
    <source>
        <dbReference type="EMBL" id="KAG9481860.1"/>
    </source>
</evidence>
<comment type="subcellular location">
    <subcellularLocation>
        <location evidence="1">Cell membrane</location>
        <topology evidence="1">Single-pass type I membrane protein</topology>
    </subcellularLocation>
</comment>
<evidence type="ECO:0000256" key="1">
    <source>
        <dbReference type="ARBA" id="ARBA00004251"/>
    </source>
</evidence>
<proteinExistence type="predicted"/>
<name>A0A8J6F7T8_ELECQ</name>
<dbReference type="GO" id="GO:0006898">
    <property type="term" value="P:receptor-mediated endocytosis"/>
    <property type="evidence" value="ECO:0007669"/>
    <property type="project" value="TreeGrafter"/>
</dbReference>
<dbReference type="Pfam" id="PF14828">
    <property type="entry name" value="Amnionless"/>
    <property type="match status" value="2"/>
</dbReference>
<keyword evidence="5 10" id="KW-0812">Transmembrane</keyword>
<dbReference type="GO" id="GO:0030139">
    <property type="term" value="C:endocytic vesicle"/>
    <property type="evidence" value="ECO:0007669"/>
    <property type="project" value="TreeGrafter"/>
</dbReference>
<dbReference type="GO" id="GO:0015031">
    <property type="term" value="P:protein transport"/>
    <property type="evidence" value="ECO:0007669"/>
    <property type="project" value="UniProtKB-KW"/>
</dbReference>